<proteinExistence type="predicted"/>
<feature type="transmembrane region" description="Helical" evidence="1">
    <location>
        <begin position="119"/>
        <end position="140"/>
    </location>
</feature>
<organism evidence="2 3">
    <name type="scientific">Tetrahymena thermophila (strain SB210)</name>
    <dbReference type="NCBI Taxonomy" id="312017"/>
    <lineage>
        <taxon>Eukaryota</taxon>
        <taxon>Sar</taxon>
        <taxon>Alveolata</taxon>
        <taxon>Ciliophora</taxon>
        <taxon>Intramacronucleata</taxon>
        <taxon>Oligohymenophorea</taxon>
        <taxon>Hymenostomatida</taxon>
        <taxon>Tetrahymenina</taxon>
        <taxon>Tetrahymenidae</taxon>
        <taxon>Tetrahymena</taxon>
    </lineage>
</organism>
<sequence length="293" mass="33966">MKMLQSYSSTNGFRFLMKIQQIVPAPGTSHSIIDIFQQYQHYLTFIFIASIANFSTPSFTILIFIICFFLICCRTQVSRERYLSFLSFANPYAIIISIYHKEEYNPSLYESCFKNKNFLLYLVGLYSLGFCVLNLGGIGLQCREIYLNQHNLSKFYDLHSQLVIQIEKDAKESSHKNNCKINPLDDKPNPQYIFSPYCEVTAEQFLESLEQDKKFYDGYVLQNDFTTKNVICVIVLFSYGIYSGLTTVYSLITKNLCGSCVVGYHTFENGQYIPYTVYARRKQIVPICQEEII</sequence>
<dbReference type="AlphaFoldDB" id="Q23ZH5"/>
<dbReference type="Proteomes" id="UP000009168">
    <property type="component" value="Unassembled WGS sequence"/>
</dbReference>
<dbReference type="HOGENOM" id="CLU_1006406_0_0_1"/>
<protein>
    <submittedName>
        <fullName evidence="2">Transmembrane protein, putative</fullName>
    </submittedName>
</protein>
<feature type="transmembrane region" description="Helical" evidence="1">
    <location>
        <begin position="45"/>
        <end position="70"/>
    </location>
</feature>
<evidence type="ECO:0000313" key="3">
    <source>
        <dbReference type="Proteomes" id="UP000009168"/>
    </source>
</evidence>
<evidence type="ECO:0000256" key="1">
    <source>
        <dbReference type="SAM" id="Phobius"/>
    </source>
</evidence>
<keyword evidence="1" id="KW-0472">Membrane</keyword>
<keyword evidence="3" id="KW-1185">Reference proteome</keyword>
<dbReference type="EMBL" id="GG662552">
    <property type="protein sequence ID" value="EAS01882.2"/>
    <property type="molecule type" value="Genomic_DNA"/>
</dbReference>
<keyword evidence="1 2" id="KW-0812">Transmembrane</keyword>
<reference evidence="3" key="1">
    <citation type="journal article" date="2006" name="PLoS Biol.">
        <title>Macronuclear genome sequence of the ciliate Tetrahymena thermophila, a model eukaryote.</title>
        <authorList>
            <person name="Eisen J.A."/>
            <person name="Coyne R.S."/>
            <person name="Wu M."/>
            <person name="Wu D."/>
            <person name="Thiagarajan M."/>
            <person name="Wortman J.R."/>
            <person name="Badger J.H."/>
            <person name="Ren Q."/>
            <person name="Amedeo P."/>
            <person name="Jones K.M."/>
            <person name="Tallon L.J."/>
            <person name="Delcher A.L."/>
            <person name="Salzberg S.L."/>
            <person name="Silva J.C."/>
            <person name="Haas B.J."/>
            <person name="Majoros W.H."/>
            <person name="Farzad M."/>
            <person name="Carlton J.M."/>
            <person name="Smith R.K. Jr."/>
            <person name="Garg J."/>
            <person name="Pearlman R.E."/>
            <person name="Karrer K.M."/>
            <person name="Sun L."/>
            <person name="Manning G."/>
            <person name="Elde N.C."/>
            <person name="Turkewitz A.P."/>
            <person name="Asai D.J."/>
            <person name="Wilkes D.E."/>
            <person name="Wang Y."/>
            <person name="Cai H."/>
            <person name="Collins K."/>
            <person name="Stewart B.A."/>
            <person name="Lee S.R."/>
            <person name="Wilamowska K."/>
            <person name="Weinberg Z."/>
            <person name="Ruzzo W.L."/>
            <person name="Wloga D."/>
            <person name="Gaertig J."/>
            <person name="Frankel J."/>
            <person name="Tsao C.-C."/>
            <person name="Gorovsky M.A."/>
            <person name="Keeling P.J."/>
            <person name="Waller R.F."/>
            <person name="Patron N.J."/>
            <person name="Cherry J.M."/>
            <person name="Stover N.A."/>
            <person name="Krieger C.J."/>
            <person name="del Toro C."/>
            <person name="Ryder H.F."/>
            <person name="Williamson S.C."/>
            <person name="Barbeau R.A."/>
            <person name="Hamilton E.P."/>
            <person name="Orias E."/>
        </authorList>
    </citation>
    <scope>NUCLEOTIDE SEQUENCE [LARGE SCALE GENOMIC DNA]</scope>
    <source>
        <strain evidence="3">SB210</strain>
    </source>
</reference>
<dbReference type="RefSeq" id="XP_001022127.2">
    <property type="nucleotide sequence ID" value="XM_001022127.2"/>
</dbReference>
<dbReference type="GeneID" id="7831174"/>
<dbReference type="KEGG" id="tet:TTHERM_00785890"/>
<name>Q23ZH5_TETTS</name>
<dbReference type="InParanoid" id="Q23ZH5"/>
<keyword evidence="1" id="KW-1133">Transmembrane helix</keyword>
<feature type="transmembrane region" description="Helical" evidence="1">
    <location>
        <begin position="82"/>
        <end position="99"/>
    </location>
</feature>
<feature type="transmembrane region" description="Helical" evidence="1">
    <location>
        <begin position="230"/>
        <end position="252"/>
    </location>
</feature>
<evidence type="ECO:0000313" key="2">
    <source>
        <dbReference type="EMBL" id="EAS01882.2"/>
    </source>
</evidence>
<accession>Q23ZH5</accession>
<gene>
    <name evidence="2" type="ORF">TTHERM_00785890</name>
</gene>